<evidence type="ECO:0000313" key="8">
    <source>
        <dbReference type="Proteomes" id="UP001597326"/>
    </source>
</evidence>
<dbReference type="RefSeq" id="WP_343873710.1">
    <property type="nucleotide sequence ID" value="NZ_BAAAIX010000019.1"/>
</dbReference>
<evidence type="ECO:0000259" key="6">
    <source>
        <dbReference type="Pfam" id="PF04545"/>
    </source>
</evidence>
<dbReference type="Pfam" id="PF04542">
    <property type="entry name" value="Sigma70_r2"/>
    <property type="match status" value="1"/>
</dbReference>
<dbReference type="SUPFAM" id="SSF88659">
    <property type="entry name" value="Sigma3 and sigma4 domains of RNA polymerase sigma factors"/>
    <property type="match status" value="1"/>
</dbReference>
<evidence type="ECO:0000256" key="2">
    <source>
        <dbReference type="ARBA" id="ARBA00023082"/>
    </source>
</evidence>
<proteinExistence type="predicted"/>
<dbReference type="InterPro" id="IPR014284">
    <property type="entry name" value="RNA_pol_sigma-70_dom"/>
</dbReference>
<dbReference type="SUPFAM" id="SSF88946">
    <property type="entry name" value="Sigma2 domain of RNA polymerase sigma factors"/>
    <property type="match status" value="1"/>
</dbReference>
<dbReference type="Proteomes" id="UP001597326">
    <property type="component" value="Unassembled WGS sequence"/>
</dbReference>
<evidence type="ECO:0000256" key="1">
    <source>
        <dbReference type="ARBA" id="ARBA00023015"/>
    </source>
</evidence>
<dbReference type="Gene3D" id="1.20.140.160">
    <property type="match status" value="1"/>
</dbReference>
<sequence length="277" mass="31219">MTMITTNRDLPELLSHDEECHLAAWIEAGVLARAALDEGGTGAPAEELEALARAGEAAWHRFLEANVRLVAQMARRAAAGRDIDPDELFQEGMVALAEALRRWDHRRGLRFSTYATPWVRNALTLHLARRGGRVEGPTHRPRMARRLREDRARLEAELGRHLSDAEFAHRVGQQTERVQLLLASGVHRSLEELDFEPVAAERPEDLLERSEPWWLGELPRHEADLLRWRYGVHDGQPRTHAEVARLVGVSPATAARMERRALLSARRLIEGAGERAA</sequence>
<dbReference type="PANTHER" id="PTHR30603:SF47">
    <property type="entry name" value="RNA POLYMERASE SIGMA FACTOR SIGD, CHLOROPLASTIC"/>
    <property type="match status" value="1"/>
</dbReference>
<name>A0ABW4RWB2_9ACTN</name>
<gene>
    <name evidence="7" type="ORF">ACFSCS_10270</name>
</gene>
<keyword evidence="2" id="KW-0731">Sigma factor</keyword>
<keyword evidence="3" id="KW-0238">DNA-binding</keyword>
<dbReference type="Gene3D" id="1.20.120.1810">
    <property type="match status" value="1"/>
</dbReference>
<evidence type="ECO:0000313" key="7">
    <source>
        <dbReference type="EMBL" id="MFD1890560.1"/>
    </source>
</evidence>
<accession>A0ABW4RWB2</accession>
<dbReference type="Pfam" id="PF04545">
    <property type="entry name" value="Sigma70_r4"/>
    <property type="match status" value="1"/>
</dbReference>
<keyword evidence="4" id="KW-0804">Transcription</keyword>
<keyword evidence="8" id="KW-1185">Reference proteome</keyword>
<feature type="domain" description="RNA polymerase sigma-70 region 2" evidence="5">
    <location>
        <begin position="63"/>
        <end position="131"/>
    </location>
</feature>
<evidence type="ECO:0000256" key="4">
    <source>
        <dbReference type="ARBA" id="ARBA00023163"/>
    </source>
</evidence>
<feature type="domain" description="RNA polymerase sigma-70 region 4" evidence="6">
    <location>
        <begin position="214"/>
        <end position="263"/>
    </location>
</feature>
<dbReference type="PRINTS" id="PR00046">
    <property type="entry name" value="SIGMA70FCT"/>
</dbReference>
<evidence type="ECO:0000259" key="5">
    <source>
        <dbReference type="Pfam" id="PF04542"/>
    </source>
</evidence>
<dbReference type="InterPro" id="IPR000943">
    <property type="entry name" value="RNA_pol_sigma70"/>
</dbReference>
<protein>
    <submittedName>
        <fullName evidence="7">Sigma-70 family RNA polymerase sigma factor</fullName>
    </submittedName>
</protein>
<dbReference type="NCBIfam" id="TIGR02937">
    <property type="entry name" value="sigma70-ECF"/>
    <property type="match status" value="1"/>
</dbReference>
<dbReference type="EMBL" id="JBHUFZ010000022">
    <property type="protein sequence ID" value="MFD1890560.1"/>
    <property type="molecule type" value="Genomic_DNA"/>
</dbReference>
<dbReference type="PANTHER" id="PTHR30603">
    <property type="entry name" value="RNA POLYMERASE SIGMA FACTOR RPO"/>
    <property type="match status" value="1"/>
</dbReference>
<dbReference type="InterPro" id="IPR013324">
    <property type="entry name" value="RNA_pol_sigma_r3/r4-like"/>
</dbReference>
<dbReference type="InterPro" id="IPR050239">
    <property type="entry name" value="Sigma-70_RNA_pol_init_factors"/>
</dbReference>
<dbReference type="InterPro" id="IPR013325">
    <property type="entry name" value="RNA_pol_sigma_r2"/>
</dbReference>
<comment type="caution">
    <text evidence="7">The sequence shown here is derived from an EMBL/GenBank/DDBJ whole genome shotgun (WGS) entry which is preliminary data.</text>
</comment>
<dbReference type="InterPro" id="IPR007627">
    <property type="entry name" value="RNA_pol_sigma70_r2"/>
</dbReference>
<keyword evidence="1" id="KW-0805">Transcription regulation</keyword>
<reference evidence="8" key="1">
    <citation type="journal article" date="2019" name="Int. J. Syst. Evol. Microbiol.">
        <title>The Global Catalogue of Microorganisms (GCM) 10K type strain sequencing project: providing services to taxonomists for standard genome sequencing and annotation.</title>
        <authorList>
            <consortium name="The Broad Institute Genomics Platform"/>
            <consortium name="The Broad Institute Genome Sequencing Center for Infectious Disease"/>
            <person name="Wu L."/>
            <person name="Ma J."/>
        </authorList>
    </citation>
    <scope>NUCLEOTIDE SEQUENCE [LARGE SCALE GENOMIC DNA]</scope>
    <source>
        <strain evidence="8">CAIM 431</strain>
    </source>
</reference>
<dbReference type="InterPro" id="IPR007630">
    <property type="entry name" value="RNA_pol_sigma70_r4"/>
</dbReference>
<organism evidence="7 8">
    <name type="scientific">Luteococcus peritonei</name>
    <dbReference type="NCBI Taxonomy" id="88874"/>
    <lineage>
        <taxon>Bacteria</taxon>
        <taxon>Bacillati</taxon>
        <taxon>Actinomycetota</taxon>
        <taxon>Actinomycetes</taxon>
        <taxon>Propionibacteriales</taxon>
        <taxon>Propionibacteriaceae</taxon>
        <taxon>Luteococcus</taxon>
    </lineage>
</organism>
<evidence type="ECO:0000256" key="3">
    <source>
        <dbReference type="ARBA" id="ARBA00023125"/>
    </source>
</evidence>